<keyword evidence="3" id="KW-0238">DNA-binding</keyword>
<evidence type="ECO:0000313" key="4">
    <source>
        <dbReference type="Proteomes" id="UP000198769"/>
    </source>
</evidence>
<keyword evidence="1" id="KW-0472">Membrane</keyword>
<dbReference type="Gene3D" id="1.10.10.60">
    <property type="entry name" value="Homeodomain-like"/>
    <property type="match status" value="2"/>
</dbReference>
<accession>A0A1I4YUR1</accession>
<dbReference type="OrthoDB" id="5295174at2"/>
<dbReference type="Proteomes" id="UP000198769">
    <property type="component" value="Unassembled WGS sequence"/>
</dbReference>
<dbReference type="Gene3D" id="1.25.40.10">
    <property type="entry name" value="Tetratricopeptide repeat domain"/>
    <property type="match status" value="1"/>
</dbReference>
<sequence length="572" mass="67600">MTAARFLLFALLIYFVNFFPQSGNKSYLDIRSQYENLEKNNSSALPGVQQYIEKAKKEKEYSRLVQGYKDAVFFSPSDQHKMLYADSTILAALKSEDKDLISTAYLGKGIIYYFNFKKFEPALDEYLKAYQYAQNTSDNYLRYKVKYHLGVVKSYLGYYQDALELFNDCNHFFETKSKEQLHPNEIYNNTRGYYNTLHQMIVCYRNLKQFKVSDSLVNVALSRTYDMDEFSLERGYFFKCKGLLEYNHKNYKAAIADLGQSLDPILKAKDFAWASVVYYYLGKSYSSFDKAKSLKYLMKVDSIFNTHHFILPEVRASYEDLIKSSKKDKSLEKELYYTKQLLKVDSVLVRDFSYLSPRIHKEYDTRLLMDKKEQLERKSKGRLISMIVCIALALFFLGMFIFRYYREQKVQRKYTELQYKLSEEGLKVRHHIEEKKEKLKAEGEQRKSVLTAEQIQDLSSKLRLFESNKGFVKKGLTQNKLALQLNTNTSYLSTYINEQKKMNFNRYIGELRISYITQLLNSNKKYLNYTIEALAEECGISSRQNFSDLFYEINGIRPKDFIRKRKEELEEN</sequence>
<protein>
    <submittedName>
        <fullName evidence="3">AraC-type DNA-binding protein</fullName>
    </submittedName>
</protein>
<name>A0A1I4YUR1_CHROL</name>
<feature type="domain" description="HTH araC/xylS-type" evidence="2">
    <location>
        <begin position="462"/>
        <end position="564"/>
    </location>
</feature>
<keyword evidence="1" id="KW-1133">Transmembrane helix</keyword>
<gene>
    <name evidence="3" type="ORF">SAMN05421594_2701</name>
</gene>
<dbReference type="GO" id="GO:0043565">
    <property type="term" value="F:sequence-specific DNA binding"/>
    <property type="evidence" value="ECO:0007669"/>
    <property type="project" value="InterPro"/>
</dbReference>
<keyword evidence="4" id="KW-1185">Reference proteome</keyword>
<dbReference type="RefSeq" id="WP_090024893.1">
    <property type="nucleotide sequence ID" value="NZ_FOVD01000003.1"/>
</dbReference>
<dbReference type="SUPFAM" id="SSF48452">
    <property type="entry name" value="TPR-like"/>
    <property type="match status" value="1"/>
</dbReference>
<dbReference type="PROSITE" id="PS01124">
    <property type="entry name" value="HTH_ARAC_FAMILY_2"/>
    <property type="match status" value="1"/>
</dbReference>
<reference evidence="4" key="1">
    <citation type="submission" date="2016-10" db="EMBL/GenBank/DDBJ databases">
        <authorList>
            <person name="Varghese N."/>
            <person name="Submissions S."/>
        </authorList>
    </citation>
    <scope>NUCLEOTIDE SEQUENCE [LARGE SCALE GENOMIC DNA]</scope>
    <source>
        <strain evidence="4">DSM 25575</strain>
    </source>
</reference>
<proteinExistence type="predicted"/>
<dbReference type="InterPro" id="IPR018060">
    <property type="entry name" value="HTH_AraC"/>
</dbReference>
<evidence type="ECO:0000256" key="1">
    <source>
        <dbReference type="SAM" id="Phobius"/>
    </source>
</evidence>
<keyword evidence="1" id="KW-0812">Transmembrane</keyword>
<evidence type="ECO:0000259" key="2">
    <source>
        <dbReference type="PROSITE" id="PS01124"/>
    </source>
</evidence>
<dbReference type="EMBL" id="FOVD01000003">
    <property type="protein sequence ID" value="SFN41776.1"/>
    <property type="molecule type" value="Genomic_DNA"/>
</dbReference>
<dbReference type="GO" id="GO:0003700">
    <property type="term" value="F:DNA-binding transcription factor activity"/>
    <property type="evidence" value="ECO:0007669"/>
    <property type="project" value="InterPro"/>
</dbReference>
<dbReference type="AlphaFoldDB" id="A0A1I4YUR1"/>
<organism evidence="3 4">
    <name type="scientific">Chryseobacterium oleae</name>
    <dbReference type="NCBI Taxonomy" id="491207"/>
    <lineage>
        <taxon>Bacteria</taxon>
        <taxon>Pseudomonadati</taxon>
        <taxon>Bacteroidota</taxon>
        <taxon>Flavobacteriia</taxon>
        <taxon>Flavobacteriales</taxon>
        <taxon>Weeksellaceae</taxon>
        <taxon>Chryseobacterium group</taxon>
        <taxon>Chryseobacterium</taxon>
    </lineage>
</organism>
<dbReference type="SMART" id="SM00342">
    <property type="entry name" value="HTH_ARAC"/>
    <property type="match status" value="1"/>
</dbReference>
<evidence type="ECO:0000313" key="3">
    <source>
        <dbReference type="EMBL" id="SFN41776.1"/>
    </source>
</evidence>
<dbReference type="InterPro" id="IPR011990">
    <property type="entry name" value="TPR-like_helical_dom_sf"/>
</dbReference>
<feature type="transmembrane region" description="Helical" evidence="1">
    <location>
        <begin position="383"/>
        <end position="405"/>
    </location>
</feature>